<dbReference type="InterPro" id="IPR036691">
    <property type="entry name" value="Endo/exonu/phosph_ase_sf"/>
</dbReference>
<comment type="caution">
    <text evidence="1">The sequence shown here is derived from an EMBL/GenBank/DDBJ whole genome shotgun (WGS) entry which is preliminary data.</text>
</comment>
<dbReference type="Proteomes" id="UP001412067">
    <property type="component" value="Unassembled WGS sequence"/>
</dbReference>
<dbReference type="EMBL" id="JBBWWR010000011">
    <property type="protein sequence ID" value="KAK8959996.1"/>
    <property type="molecule type" value="Genomic_DNA"/>
</dbReference>
<dbReference type="Gene3D" id="3.60.10.10">
    <property type="entry name" value="Endonuclease/exonuclease/phosphatase"/>
    <property type="match status" value="1"/>
</dbReference>
<name>A0ABR2M7X6_9ASPA</name>
<dbReference type="InterPro" id="IPR050410">
    <property type="entry name" value="CCR4/nocturin_mRNA_transcr"/>
</dbReference>
<dbReference type="PANTHER" id="PTHR12121">
    <property type="entry name" value="CARBON CATABOLITE REPRESSOR PROTEIN 4"/>
    <property type="match status" value="1"/>
</dbReference>
<accession>A0ABR2M7X6</accession>
<reference evidence="1 2" key="1">
    <citation type="journal article" date="2022" name="Nat. Plants">
        <title>Genomes of leafy and leafless Platanthera orchids illuminate the evolution of mycoheterotrophy.</title>
        <authorList>
            <person name="Li M.H."/>
            <person name="Liu K.W."/>
            <person name="Li Z."/>
            <person name="Lu H.C."/>
            <person name="Ye Q.L."/>
            <person name="Zhang D."/>
            <person name="Wang J.Y."/>
            <person name="Li Y.F."/>
            <person name="Zhong Z.M."/>
            <person name="Liu X."/>
            <person name="Yu X."/>
            <person name="Liu D.K."/>
            <person name="Tu X.D."/>
            <person name="Liu B."/>
            <person name="Hao Y."/>
            <person name="Liao X.Y."/>
            <person name="Jiang Y.T."/>
            <person name="Sun W.H."/>
            <person name="Chen J."/>
            <person name="Chen Y.Q."/>
            <person name="Ai Y."/>
            <person name="Zhai J.W."/>
            <person name="Wu S.S."/>
            <person name="Zhou Z."/>
            <person name="Hsiao Y.Y."/>
            <person name="Wu W.L."/>
            <person name="Chen Y.Y."/>
            <person name="Lin Y.F."/>
            <person name="Hsu J.L."/>
            <person name="Li C.Y."/>
            <person name="Wang Z.W."/>
            <person name="Zhao X."/>
            <person name="Zhong W.Y."/>
            <person name="Ma X.K."/>
            <person name="Ma L."/>
            <person name="Huang J."/>
            <person name="Chen G.Z."/>
            <person name="Huang M.Z."/>
            <person name="Huang L."/>
            <person name="Peng D.H."/>
            <person name="Luo Y.B."/>
            <person name="Zou S.Q."/>
            <person name="Chen S.P."/>
            <person name="Lan S."/>
            <person name="Tsai W.C."/>
            <person name="Van de Peer Y."/>
            <person name="Liu Z.J."/>
        </authorList>
    </citation>
    <scope>NUCLEOTIDE SEQUENCE [LARGE SCALE GENOMIC DNA]</scope>
    <source>
        <strain evidence="1">Lor288</strain>
    </source>
</reference>
<organism evidence="1 2">
    <name type="scientific">Platanthera guangdongensis</name>
    <dbReference type="NCBI Taxonomy" id="2320717"/>
    <lineage>
        <taxon>Eukaryota</taxon>
        <taxon>Viridiplantae</taxon>
        <taxon>Streptophyta</taxon>
        <taxon>Embryophyta</taxon>
        <taxon>Tracheophyta</taxon>
        <taxon>Spermatophyta</taxon>
        <taxon>Magnoliopsida</taxon>
        <taxon>Liliopsida</taxon>
        <taxon>Asparagales</taxon>
        <taxon>Orchidaceae</taxon>
        <taxon>Orchidoideae</taxon>
        <taxon>Orchideae</taxon>
        <taxon>Orchidinae</taxon>
        <taxon>Platanthera</taxon>
    </lineage>
</organism>
<evidence type="ECO:0000313" key="1">
    <source>
        <dbReference type="EMBL" id="KAK8959996.1"/>
    </source>
</evidence>
<evidence type="ECO:0000313" key="2">
    <source>
        <dbReference type="Proteomes" id="UP001412067"/>
    </source>
</evidence>
<gene>
    <name evidence="1" type="ORF">KSP40_PGU000141</name>
</gene>
<protein>
    <submittedName>
        <fullName evidence="1">Uncharacterized protein</fullName>
    </submittedName>
</protein>
<sequence>MSISVPVDHHDDMVESPSLIESSEYLDSNSKSGCYNIVESNPMLIFSPFLEAVMLGEKEFDVDKCKDLQKMGNTLARGDNSLEFPDTIKDYSRRKHQLRRLQRFKVLSYNILADYLALDHQSNLYFHIPNHILAWEWRKKRLFIEFGLWSPDIMCLQVLVLAFDHYGPCIFAMQKSCVVREVGIEEMKILKVKIMKR</sequence>
<dbReference type="PANTHER" id="PTHR12121:SF85">
    <property type="entry name" value="CARBON CATABOLITE REPRESSOR PROTEIN 4 HOMOLOG 6"/>
    <property type="match status" value="1"/>
</dbReference>
<keyword evidence="2" id="KW-1185">Reference proteome</keyword>
<proteinExistence type="predicted"/>